<dbReference type="RefSeq" id="WP_132489037.1">
    <property type="nucleotide sequence ID" value="NZ_SMKW01000035.1"/>
</dbReference>
<evidence type="ECO:0000313" key="3">
    <source>
        <dbReference type="Proteomes" id="UP000294947"/>
    </source>
</evidence>
<dbReference type="InterPro" id="IPR000792">
    <property type="entry name" value="Tscrpt_reg_LuxR_C"/>
</dbReference>
<dbReference type="AlphaFoldDB" id="A0A4R4YH99"/>
<organism evidence="2 3">
    <name type="scientific">Saccharopolyspora elongata</name>
    <dbReference type="NCBI Taxonomy" id="2530387"/>
    <lineage>
        <taxon>Bacteria</taxon>
        <taxon>Bacillati</taxon>
        <taxon>Actinomycetota</taxon>
        <taxon>Actinomycetes</taxon>
        <taxon>Pseudonocardiales</taxon>
        <taxon>Pseudonocardiaceae</taxon>
        <taxon>Saccharopolyspora</taxon>
    </lineage>
</organism>
<dbReference type="GO" id="GO:0006355">
    <property type="term" value="P:regulation of DNA-templated transcription"/>
    <property type="evidence" value="ECO:0007669"/>
    <property type="project" value="InterPro"/>
</dbReference>
<dbReference type="InterPro" id="IPR036388">
    <property type="entry name" value="WH-like_DNA-bd_sf"/>
</dbReference>
<proteinExistence type="predicted"/>
<reference evidence="2 3" key="1">
    <citation type="submission" date="2019-03" db="EMBL/GenBank/DDBJ databases">
        <title>Draft genome sequences of novel Actinobacteria.</title>
        <authorList>
            <person name="Sahin N."/>
            <person name="Ay H."/>
            <person name="Saygin H."/>
        </authorList>
    </citation>
    <scope>NUCLEOTIDE SEQUENCE [LARGE SCALE GENOMIC DNA]</scope>
    <source>
        <strain evidence="2 3">7K502</strain>
    </source>
</reference>
<dbReference type="GO" id="GO:0003677">
    <property type="term" value="F:DNA binding"/>
    <property type="evidence" value="ECO:0007669"/>
    <property type="project" value="InterPro"/>
</dbReference>
<dbReference type="SUPFAM" id="SSF46894">
    <property type="entry name" value="C-terminal effector domain of the bipartite response regulators"/>
    <property type="match status" value="1"/>
</dbReference>
<comment type="caution">
    <text evidence="2">The sequence shown here is derived from an EMBL/GenBank/DDBJ whole genome shotgun (WGS) entry which is preliminary data.</text>
</comment>
<dbReference type="OrthoDB" id="4266042at2"/>
<evidence type="ECO:0000259" key="1">
    <source>
        <dbReference type="SMART" id="SM00421"/>
    </source>
</evidence>
<gene>
    <name evidence="2" type="ORF">E1288_24900</name>
</gene>
<protein>
    <recommendedName>
        <fullName evidence="1">HTH luxR-type domain-containing protein</fullName>
    </recommendedName>
</protein>
<accession>A0A4R4YH99</accession>
<name>A0A4R4YH99_9PSEU</name>
<dbReference type="SMART" id="SM00421">
    <property type="entry name" value="HTH_LUXR"/>
    <property type="match status" value="1"/>
</dbReference>
<dbReference type="EMBL" id="SMKW01000035">
    <property type="protein sequence ID" value="TDD44116.1"/>
    <property type="molecule type" value="Genomic_DNA"/>
</dbReference>
<sequence length="264" mass="28550">MVGDQAAHGRACEQAAFGHLADGIEQALLEVRALIGATVAEHREKSASDPAFRVVGRDVDAALEAMTNLVGRARNNVEVVLASNSEWRMSARSVLRNLARFAGDQVRVRLLCAPAVLDLSLLRAGDEQRAPFEARFGRISSLEAVVVDGRTALVRSDATCDGQAVVVRAAPVIRALEDLFADVWRNARPVAKPVDFGGRAHTEFAQRVLKMLYDGHTDEVAARELAVSVRTYRRYVAEIVELLGANSRFQAGVRAAEIGLLPAS</sequence>
<keyword evidence="3" id="KW-1185">Reference proteome</keyword>
<feature type="domain" description="HTH luxR-type" evidence="1">
    <location>
        <begin position="201"/>
        <end position="255"/>
    </location>
</feature>
<evidence type="ECO:0000313" key="2">
    <source>
        <dbReference type="EMBL" id="TDD44116.1"/>
    </source>
</evidence>
<dbReference type="Proteomes" id="UP000294947">
    <property type="component" value="Unassembled WGS sequence"/>
</dbReference>
<dbReference type="Gene3D" id="1.10.10.10">
    <property type="entry name" value="Winged helix-like DNA-binding domain superfamily/Winged helix DNA-binding domain"/>
    <property type="match status" value="1"/>
</dbReference>
<dbReference type="InterPro" id="IPR016032">
    <property type="entry name" value="Sig_transdc_resp-reg_C-effctor"/>
</dbReference>